<evidence type="ECO:0000313" key="3">
    <source>
        <dbReference type="Proteomes" id="UP001158961"/>
    </source>
</evidence>
<dbReference type="Proteomes" id="UP001158961">
    <property type="component" value="Plasmid P4"/>
</dbReference>
<evidence type="ECO:0000256" key="1">
    <source>
        <dbReference type="SAM" id="Phobius"/>
    </source>
</evidence>
<feature type="transmembrane region" description="Helical" evidence="1">
    <location>
        <begin position="7"/>
        <end position="31"/>
    </location>
</feature>
<keyword evidence="1" id="KW-0812">Transmembrane</keyword>
<evidence type="ECO:0000313" key="2">
    <source>
        <dbReference type="EMBL" id="CAH6384629.1"/>
    </source>
</evidence>
<reference evidence="2" key="1">
    <citation type="submission" date="2022-05" db="EMBL/GenBank/DDBJ databases">
        <authorList>
            <person name="Pothier F. J."/>
        </authorList>
    </citation>
    <scope>NUCLEOTIDE SEQUENCE</scope>
    <source>
        <strain evidence="2">DAPP-PG734</strain>
        <plasmid evidence="2">P4</plasmid>
    </source>
</reference>
<feature type="transmembrane region" description="Helical" evidence="1">
    <location>
        <begin position="160"/>
        <end position="179"/>
    </location>
</feature>
<feature type="transmembrane region" description="Helical" evidence="1">
    <location>
        <begin position="37"/>
        <end position="59"/>
    </location>
</feature>
<keyword evidence="2" id="KW-0614">Plasmid</keyword>
<sequence>MTEQGKYLAGVFCTILYILIASTQSVMLNIWLHGVNVFLVVCMSFMVVTMVFATVGFLRQRSAYSMLFTQWRLLVALNIVSMFNWLFYFLAVKYLEPSVAVTLTQGLGPVSMTIYLLSKGQPVSMVTRSCHMVIFITAIAMCVYTVIFRSVYTPYSREEMIAGIIIAILCSISITATVVMSKRFAVGKIPASALLSLRFPLLIAVCLGILYFQHGIVVNSSILFAILLIALIGVSASIYFLQKGIELATPLAVSTVLALSPLAVFIIQLFNSQASFSLVLFMMIMVIVIVSIISIIYDARKLGRRARESENSLFKQ</sequence>
<feature type="transmembrane region" description="Helical" evidence="1">
    <location>
        <begin position="191"/>
        <end position="212"/>
    </location>
</feature>
<name>A0AAN2FLD9_ENTAG</name>
<dbReference type="AlphaFoldDB" id="A0AAN2FLD9"/>
<proteinExistence type="predicted"/>
<feature type="transmembrane region" description="Helical" evidence="1">
    <location>
        <begin position="71"/>
        <end position="91"/>
    </location>
</feature>
<organism evidence="2 3">
    <name type="scientific">Enterobacter agglomerans</name>
    <name type="common">Erwinia herbicola</name>
    <name type="synonym">Pantoea agglomerans</name>
    <dbReference type="NCBI Taxonomy" id="549"/>
    <lineage>
        <taxon>Bacteria</taxon>
        <taxon>Pseudomonadati</taxon>
        <taxon>Pseudomonadota</taxon>
        <taxon>Gammaproteobacteria</taxon>
        <taxon>Enterobacterales</taxon>
        <taxon>Erwiniaceae</taxon>
        <taxon>Pantoea</taxon>
        <taxon>Pantoea agglomerans group</taxon>
    </lineage>
</organism>
<feature type="transmembrane region" description="Helical" evidence="1">
    <location>
        <begin position="129"/>
        <end position="148"/>
    </location>
</feature>
<dbReference type="EMBL" id="OW970319">
    <property type="protein sequence ID" value="CAH6384629.1"/>
    <property type="molecule type" value="Genomic_DNA"/>
</dbReference>
<gene>
    <name evidence="2" type="ORF">DAPPPG734_25555</name>
</gene>
<feature type="transmembrane region" description="Helical" evidence="1">
    <location>
        <begin position="218"/>
        <end position="241"/>
    </location>
</feature>
<feature type="transmembrane region" description="Helical" evidence="1">
    <location>
        <begin position="97"/>
        <end position="117"/>
    </location>
</feature>
<feature type="transmembrane region" description="Helical" evidence="1">
    <location>
        <begin position="276"/>
        <end position="297"/>
    </location>
</feature>
<geneLocation type="plasmid" evidence="2 3">
    <name>P4</name>
</geneLocation>
<dbReference type="RefSeq" id="WP_031594427.1">
    <property type="nucleotide sequence ID" value="NZ_JNVA01000113.1"/>
</dbReference>
<keyword evidence="1" id="KW-0472">Membrane</keyword>
<protein>
    <submittedName>
        <fullName evidence="2">DdaI</fullName>
    </submittedName>
</protein>
<keyword evidence="1" id="KW-1133">Transmembrane helix</keyword>
<accession>A0AAN2FLD9</accession>
<feature type="transmembrane region" description="Helical" evidence="1">
    <location>
        <begin position="248"/>
        <end position="270"/>
    </location>
</feature>